<evidence type="ECO:0000313" key="1">
    <source>
        <dbReference type="EMBL" id="SOD93216.1"/>
    </source>
</evidence>
<proteinExistence type="predicted"/>
<organism evidence="1 2">
    <name type="scientific">Blastococcus haudaquaticus</name>
    <dbReference type="NCBI Taxonomy" id="1938745"/>
    <lineage>
        <taxon>Bacteria</taxon>
        <taxon>Bacillati</taxon>
        <taxon>Actinomycetota</taxon>
        <taxon>Actinomycetes</taxon>
        <taxon>Geodermatophilales</taxon>
        <taxon>Geodermatophilaceae</taxon>
        <taxon>Blastococcus</taxon>
    </lineage>
</organism>
<dbReference type="OrthoDB" id="8481162at2"/>
<dbReference type="EMBL" id="OCNK01000001">
    <property type="protein sequence ID" value="SOD93216.1"/>
    <property type="molecule type" value="Genomic_DNA"/>
</dbReference>
<name>A0A286GD94_9ACTN</name>
<dbReference type="Proteomes" id="UP000219482">
    <property type="component" value="Unassembled WGS sequence"/>
</dbReference>
<evidence type="ECO:0008006" key="3">
    <source>
        <dbReference type="Google" id="ProtNLM"/>
    </source>
</evidence>
<reference evidence="2" key="1">
    <citation type="submission" date="2017-09" db="EMBL/GenBank/DDBJ databases">
        <authorList>
            <person name="Varghese N."/>
            <person name="Submissions S."/>
        </authorList>
    </citation>
    <scope>NUCLEOTIDE SEQUENCE [LARGE SCALE GENOMIC DNA]</scope>
    <source>
        <strain evidence="2">DSM 44270</strain>
    </source>
</reference>
<accession>A0A286GD94</accession>
<dbReference type="AlphaFoldDB" id="A0A286GD94"/>
<dbReference type="RefSeq" id="WP_097182102.1">
    <property type="nucleotide sequence ID" value="NZ_OCNK01000001.1"/>
</dbReference>
<keyword evidence="2" id="KW-1185">Reference proteome</keyword>
<evidence type="ECO:0000313" key="2">
    <source>
        <dbReference type="Proteomes" id="UP000219482"/>
    </source>
</evidence>
<protein>
    <recommendedName>
        <fullName evidence="3">DUF1579 domain-containing protein</fullName>
    </recommendedName>
</protein>
<gene>
    <name evidence="1" type="ORF">SAMN06272739_0224</name>
</gene>
<sequence>MPTEPASRLEPLTPVLGRWRTSGSVLDDAGEATASIAGTDVYALLPGGHWIAHDVDVRIGGERVVLHEVIGGVHGDGGWQMHAFDDAEQPGVMRLTLEEPGVLLLHGDGVRSWFRVGVDGDHLTARWERLVDDRWLPWMDLRLDRG</sequence>